<organism evidence="4">
    <name type="scientific">mine drainage metagenome</name>
    <dbReference type="NCBI Taxonomy" id="410659"/>
    <lineage>
        <taxon>unclassified sequences</taxon>
        <taxon>metagenomes</taxon>
        <taxon>ecological metagenomes</taxon>
    </lineage>
</organism>
<gene>
    <name evidence="4" type="primary">mcp3_5</name>
    <name evidence="4" type="ORF">GALL_369830</name>
</gene>
<dbReference type="InterPro" id="IPR000700">
    <property type="entry name" value="PAS-assoc_C"/>
</dbReference>
<feature type="domain" description="Methyl-accepting transducer" evidence="2">
    <location>
        <begin position="196"/>
        <end position="418"/>
    </location>
</feature>
<dbReference type="PANTHER" id="PTHR32089">
    <property type="entry name" value="METHYL-ACCEPTING CHEMOTAXIS PROTEIN MCPB"/>
    <property type="match status" value="1"/>
</dbReference>
<sequence>MMNPAMFHAIQQVLDPLDTLEMLAEADEAMDNKIFYMNRTALDTMARFHQGLNSALRGADVRNAFNHSIHQFHKDPERIRGILRDLAQGKTQMHQTDMTVGSVSFSLRFAPVRDEQGHVLAFHASWRNITDQKQALDLTQALMRRPLDARQERIEKLEPPYRDILTFIRDKARAWERGSSKVGLAAARGYFSPNGSVQSIKSRQAEQDKLIENVGTSLQQVVGTTLAMEEQIRRAASRAQGIAAVVESRYAGVQAARANFEHIVSENTRNREHLDRIQDNAKDITRILHVIKDIAAQTNLLALNAAIEAARAGEAGRGFAVVADEVRRLASKAAETVVTAGASIDTIQDSVAVAHKASGVFSSAVAKNAEQMADVLTGFAEIKDGIQHNQAIFAEITELGRSSQQTISELKSSFEQMAAGIRQATAEGIRGSEEVSANLLETLNENKTLLEMNLDFDTGSELSLASRAAIEGAGEIERQLQQALEQGRIDLHALFDENYVPVAGTQPQKYRTQFTDLFKELVQPIVDKILARNTTFRFSLAVDRNGYAPTHNTIYDKPLTGDPKKDLVGNRAMRIFNDVFGLEAAHNTKPIHLMIYARDTGEVIRELDVPIRVNDRHWGNLRLGFE</sequence>
<dbReference type="AlphaFoldDB" id="A0A1J5QDH5"/>
<accession>A0A1J5QDH5</accession>
<dbReference type="GO" id="GO:0007165">
    <property type="term" value="P:signal transduction"/>
    <property type="evidence" value="ECO:0007669"/>
    <property type="project" value="UniProtKB-KW"/>
</dbReference>
<dbReference type="GO" id="GO:0016020">
    <property type="term" value="C:membrane"/>
    <property type="evidence" value="ECO:0007669"/>
    <property type="project" value="InterPro"/>
</dbReference>
<dbReference type="Pfam" id="PF00015">
    <property type="entry name" value="MCPsignal"/>
    <property type="match status" value="1"/>
</dbReference>
<evidence type="ECO:0000259" key="3">
    <source>
        <dbReference type="PROSITE" id="PS50113"/>
    </source>
</evidence>
<name>A0A1J5QDH5_9ZZZZ</name>
<dbReference type="PANTHER" id="PTHR32089:SF112">
    <property type="entry name" value="LYSOZYME-LIKE PROTEIN-RELATED"/>
    <property type="match status" value="1"/>
</dbReference>
<evidence type="ECO:0000259" key="2">
    <source>
        <dbReference type="PROSITE" id="PS50111"/>
    </source>
</evidence>
<dbReference type="PROSITE" id="PS50113">
    <property type="entry name" value="PAC"/>
    <property type="match status" value="1"/>
</dbReference>
<feature type="domain" description="PAC" evidence="3">
    <location>
        <begin position="87"/>
        <end position="141"/>
    </location>
</feature>
<dbReference type="PROSITE" id="PS50111">
    <property type="entry name" value="CHEMOTAXIS_TRANSDUC_2"/>
    <property type="match status" value="1"/>
</dbReference>
<evidence type="ECO:0000256" key="1">
    <source>
        <dbReference type="ARBA" id="ARBA00023224"/>
    </source>
</evidence>
<proteinExistence type="predicted"/>
<dbReference type="InterPro" id="IPR004089">
    <property type="entry name" value="MCPsignal_dom"/>
</dbReference>
<dbReference type="EMBL" id="MLJW01000949">
    <property type="protein sequence ID" value="OIQ81250.1"/>
    <property type="molecule type" value="Genomic_DNA"/>
</dbReference>
<dbReference type="SMART" id="SM00283">
    <property type="entry name" value="MA"/>
    <property type="match status" value="1"/>
</dbReference>
<reference evidence="4" key="1">
    <citation type="submission" date="2016-10" db="EMBL/GenBank/DDBJ databases">
        <title>Sequence of Gallionella enrichment culture.</title>
        <authorList>
            <person name="Poehlein A."/>
            <person name="Muehling M."/>
            <person name="Daniel R."/>
        </authorList>
    </citation>
    <scope>NUCLEOTIDE SEQUENCE</scope>
</reference>
<dbReference type="SUPFAM" id="SSF58104">
    <property type="entry name" value="Methyl-accepting chemotaxis protein (MCP) signaling domain"/>
    <property type="match status" value="1"/>
</dbReference>
<evidence type="ECO:0000313" key="4">
    <source>
        <dbReference type="EMBL" id="OIQ81250.1"/>
    </source>
</evidence>
<comment type="caution">
    <text evidence="4">The sequence shown here is derived from an EMBL/GenBank/DDBJ whole genome shotgun (WGS) entry which is preliminary data.</text>
</comment>
<dbReference type="Gene3D" id="1.10.287.950">
    <property type="entry name" value="Methyl-accepting chemotaxis protein"/>
    <property type="match status" value="1"/>
</dbReference>
<keyword evidence="1" id="KW-0807">Transducer</keyword>
<protein>
    <submittedName>
        <fullName evidence="4">Methyl-accepting chemotaxis protein 3</fullName>
    </submittedName>
</protein>
<dbReference type="Gene3D" id="3.30.450.20">
    <property type="entry name" value="PAS domain"/>
    <property type="match status" value="1"/>
</dbReference>